<protein>
    <submittedName>
        <fullName evidence="1">Uncharacterized protein</fullName>
    </submittedName>
</protein>
<sequence length="62" mass="6646">MIESMTIRSLADADARLRGAVDAVYRVFARRAPARIDGCPCCIAGRDVDVLLSKPLPSLSGQ</sequence>
<evidence type="ECO:0000313" key="2">
    <source>
        <dbReference type="Proteomes" id="UP000241167"/>
    </source>
</evidence>
<organism evidence="1 2">
    <name type="scientific">Allosphingosinicella deserti</name>
    <dbReference type="NCBI Taxonomy" id="2116704"/>
    <lineage>
        <taxon>Bacteria</taxon>
        <taxon>Pseudomonadati</taxon>
        <taxon>Pseudomonadota</taxon>
        <taxon>Alphaproteobacteria</taxon>
        <taxon>Sphingomonadales</taxon>
        <taxon>Sphingomonadaceae</taxon>
        <taxon>Allosphingosinicella</taxon>
    </lineage>
</organism>
<keyword evidence="2" id="KW-1185">Reference proteome</keyword>
<reference evidence="1 2" key="1">
    <citation type="submission" date="2018-03" db="EMBL/GenBank/DDBJ databases">
        <title>The draft genome of Sphingosinicella sp. GL-C-18.</title>
        <authorList>
            <person name="Liu L."/>
            <person name="Li L."/>
            <person name="Liang L."/>
            <person name="Zhang X."/>
            <person name="Wang T."/>
        </authorList>
    </citation>
    <scope>NUCLEOTIDE SEQUENCE [LARGE SCALE GENOMIC DNA]</scope>
    <source>
        <strain evidence="1 2">GL-C-18</strain>
    </source>
</reference>
<dbReference type="Proteomes" id="UP000241167">
    <property type="component" value="Unassembled WGS sequence"/>
</dbReference>
<proteinExistence type="predicted"/>
<name>A0A2P7QKB7_9SPHN</name>
<dbReference type="EMBL" id="PXYI01000006">
    <property type="protein sequence ID" value="PSJ38406.1"/>
    <property type="molecule type" value="Genomic_DNA"/>
</dbReference>
<dbReference type="AlphaFoldDB" id="A0A2P7QKB7"/>
<gene>
    <name evidence="1" type="ORF">C7I55_18345</name>
</gene>
<comment type="caution">
    <text evidence="1">The sequence shown here is derived from an EMBL/GenBank/DDBJ whole genome shotgun (WGS) entry which is preliminary data.</text>
</comment>
<evidence type="ECO:0000313" key="1">
    <source>
        <dbReference type="EMBL" id="PSJ38406.1"/>
    </source>
</evidence>
<accession>A0A2P7QKB7</accession>